<accession>A0AAD9JMR8</accession>
<evidence type="ECO:0000256" key="1">
    <source>
        <dbReference type="ARBA" id="ARBA00022771"/>
    </source>
</evidence>
<dbReference type="PROSITE" id="PS50119">
    <property type="entry name" value="ZF_BBOX"/>
    <property type="match status" value="2"/>
</dbReference>
<dbReference type="GO" id="GO:0008270">
    <property type="term" value="F:zinc ion binding"/>
    <property type="evidence" value="ECO:0007669"/>
    <property type="project" value="UniProtKB-KW"/>
</dbReference>
<dbReference type="PANTHER" id="PTHR25462">
    <property type="entry name" value="BONUS, ISOFORM C-RELATED"/>
    <property type="match status" value="1"/>
</dbReference>
<evidence type="ECO:0000313" key="6">
    <source>
        <dbReference type="EMBL" id="KAK2156078.1"/>
    </source>
</evidence>
<keyword evidence="1 3" id="KW-0863">Zinc-finger</keyword>
<feature type="domain" description="B box-type" evidence="5">
    <location>
        <begin position="193"/>
        <end position="243"/>
    </location>
</feature>
<dbReference type="InterPro" id="IPR000315">
    <property type="entry name" value="Znf_B-box"/>
</dbReference>
<protein>
    <submittedName>
        <fullName evidence="6">Uncharacterized protein</fullName>
    </submittedName>
</protein>
<gene>
    <name evidence="6" type="ORF">LSH36_222g03000</name>
</gene>
<evidence type="ECO:0000256" key="3">
    <source>
        <dbReference type="PROSITE-ProRule" id="PRU00024"/>
    </source>
</evidence>
<dbReference type="SUPFAM" id="SSF57845">
    <property type="entry name" value="B-box zinc-binding domain"/>
    <property type="match status" value="1"/>
</dbReference>
<evidence type="ECO:0000259" key="5">
    <source>
        <dbReference type="PROSITE" id="PS50119"/>
    </source>
</evidence>
<feature type="domain" description="B box-type" evidence="5">
    <location>
        <begin position="248"/>
        <end position="288"/>
    </location>
</feature>
<dbReference type="SMART" id="SM00336">
    <property type="entry name" value="BBOX"/>
    <property type="match status" value="2"/>
</dbReference>
<dbReference type="Proteomes" id="UP001208570">
    <property type="component" value="Unassembled WGS sequence"/>
</dbReference>
<keyword evidence="7" id="KW-1185">Reference proteome</keyword>
<feature type="domain" description="RING-type" evidence="4">
    <location>
        <begin position="55"/>
        <end position="104"/>
    </location>
</feature>
<dbReference type="EMBL" id="JAODUP010000222">
    <property type="protein sequence ID" value="KAK2156078.1"/>
    <property type="molecule type" value="Genomic_DNA"/>
</dbReference>
<dbReference type="InterPro" id="IPR047153">
    <property type="entry name" value="TRIM45/56/19-like"/>
</dbReference>
<reference evidence="6" key="1">
    <citation type="journal article" date="2023" name="Mol. Biol. Evol.">
        <title>Third-Generation Sequencing Reveals the Adaptive Role of the Epigenome in Three Deep-Sea Polychaetes.</title>
        <authorList>
            <person name="Perez M."/>
            <person name="Aroh O."/>
            <person name="Sun Y."/>
            <person name="Lan Y."/>
            <person name="Juniper S.K."/>
            <person name="Young C.R."/>
            <person name="Angers B."/>
            <person name="Qian P.Y."/>
        </authorList>
    </citation>
    <scope>NUCLEOTIDE SEQUENCE</scope>
    <source>
        <strain evidence="6">P08H-3</strain>
    </source>
</reference>
<dbReference type="SUPFAM" id="SSF57850">
    <property type="entry name" value="RING/U-box"/>
    <property type="match status" value="1"/>
</dbReference>
<keyword evidence="2" id="KW-0862">Zinc</keyword>
<organism evidence="6 7">
    <name type="scientific">Paralvinella palmiformis</name>
    <dbReference type="NCBI Taxonomy" id="53620"/>
    <lineage>
        <taxon>Eukaryota</taxon>
        <taxon>Metazoa</taxon>
        <taxon>Spiralia</taxon>
        <taxon>Lophotrochozoa</taxon>
        <taxon>Annelida</taxon>
        <taxon>Polychaeta</taxon>
        <taxon>Sedentaria</taxon>
        <taxon>Canalipalpata</taxon>
        <taxon>Terebellida</taxon>
        <taxon>Terebelliformia</taxon>
        <taxon>Alvinellidae</taxon>
        <taxon>Paralvinella</taxon>
    </lineage>
</organism>
<comment type="caution">
    <text evidence="6">The sequence shown here is derived from an EMBL/GenBank/DDBJ whole genome shotgun (WGS) entry which is preliminary data.</text>
</comment>
<keyword evidence="1 3" id="KW-0479">Metal-binding</keyword>
<dbReference type="GO" id="GO:0061630">
    <property type="term" value="F:ubiquitin protein ligase activity"/>
    <property type="evidence" value="ECO:0007669"/>
    <property type="project" value="TreeGrafter"/>
</dbReference>
<dbReference type="PROSITE" id="PS50089">
    <property type="entry name" value="ZF_RING_2"/>
    <property type="match status" value="1"/>
</dbReference>
<name>A0AAD9JMR8_9ANNE</name>
<evidence type="ECO:0000256" key="2">
    <source>
        <dbReference type="ARBA" id="ARBA00022833"/>
    </source>
</evidence>
<proteinExistence type="predicted"/>
<evidence type="ECO:0000313" key="7">
    <source>
        <dbReference type="Proteomes" id="UP001208570"/>
    </source>
</evidence>
<dbReference type="InterPro" id="IPR001841">
    <property type="entry name" value="Znf_RING"/>
</dbReference>
<dbReference type="SMART" id="SM00184">
    <property type="entry name" value="RING"/>
    <property type="match status" value="1"/>
</dbReference>
<sequence length="459" mass="52222">MYVYQPRSPADQNLCHWFCRSGRIPRMSLNQHSLYVAEGLTSSRGSDHRKQSAVCAVCLNPVFEERLPPLDCQHKLCLKCFSKYSGKSVQKGEKFPHLSQCPVCAELTAFPDSTKLSDEEGMSNIDVGLHQFIPVTSSSMQGDAKVSEQSYVTSSKKRQYQEIRSSAETDYEFVDAYEGVSDSPVPPSISNVTDCMICQNHRPKRKKTEGIVYCFDCTTVLCQKCKDNHNLRPRCRGHMLCPINRETINDLLCRVHQQLAEDYCIECKCVTCAECHFDDHRGHTIRAFTVHDLDESIFSEMEDHKSKNEKFLDSLNSMEKLYFSELQNTRDAVAKSRNEIIEAINTHFNGMSASVDAEQLKTKETIDKIRSSVVDDNTVLNDLIEKGHQLVSPIASIPDLHISDGNELLQDLRKKIPHNKHLLHQPDTFIYIPVEDVKTNYGQLVKVPLTELDRCIELE</sequence>
<dbReference type="PANTHER" id="PTHR25462:SF291">
    <property type="entry name" value="E3 UBIQUITIN-PROTEIN LIGASE TRIM45"/>
    <property type="match status" value="1"/>
</dbReference>
<dbReference type="AlphaFoldDB" id="A0AAD9JMR8"/>
<evidence type="ECO:0000259" key="4">
    <source>
        <dbReference type="PROSITE" id="PS50089"/>
    </source>
</evidence>